<feature type="region of interest" description="Disordered" evidence="1">
    <location>
        <begin position="1"/>
        <end position="28"/>
    </location>
</feature>
<accession>A0A853CQ42</accession>
<reference evidence="2 3" key="1">
    <citation type="submission" date="2020-07" db="EMBL/GenBank/DDBJ databases">
        <title>Sequencing the genomes of 1000 actinobacteria strains.</title>
        <authorList>
            <person name="Klenk H.-P."/>
        </authorList>
    </citation>
    <scope>NUCLEOTIDE SEQUENCE [LARGE SCALE GENOMIC DNA]</scope>
    <source>
        <strain evidence="2 3">DSM 104001</strain>
    </source>
</reference>
<name>A0A853CQ42_9ACTN</name>
<gene>
    <name evidence="2" type="ORF">GGQ55_004331</name>
</gene>
<dbReference type="AlphaFoldDB" id="A0A853CQ42"/>
<sequence length="143" mass="14194">MVFLPTPGARDVSADDDTGASATTAAQAADPDAHSVTVNFVLNDAETAASSCVGEGGFGDIGPGTPVTIKNGSGEILGAGSLGVGSPQFTGGRASGCLWVTTLSGVPTNEAFYSAEVGRRGAVTESRADLQAAGWKFELSLGN</sequence>
<evidence type="ECO:0000313" key="3">
    <source>
        <dbReference type="Proteomes" id="UP000541969"/>
    </source>
</evidence>
<feature type="compositionally biased region" description="Low complexity" evidence="1">
    <location>
        <begin position="19"/>
        <end position="28"/>
    </location>
</feature>
<dbReference type="EMBL" id="JACBZT010000001">
    <property type="protein sequence ID" value="NYJ08053.1"/>
    <property type="molecule type" value="Genomic_DNA"/>
</dbReference>
<proteinExistence type="predicted"/>
<comment type="caution">
    <text evidence="2">The sequence shown here is derived from an EMBL/GenBank/DDBJ whole genome shotgun (WGS) entry which is preliminary data.</text>
</comment>
<evidence type="ECO:0000313" key="2">
    <source>
        <dbReference type="EMBL" id="NYJ08053.1"/>
    </source>
</evidence>
<dbReference type="Proteomes" id="UP000541969">
    <property type="component" value="Unassembled WGS sequence"/>
</dbReference>
<evidence type="ECO:0000256" key="1">
    <source>
        <dbReference type="SAM" id="MobiDB-lite"/>
    </source>
</evidence>
<protein>
    <submittedName>
        <fullName evidence="2">Uncharacterized protein</fullName>
    </submittedName>
</protein>
<keyword evidence="3" id="KW-1185">Reference proteome</keyword>
<organism evidence="2 3">
    <name type="scientific">Petropleomorpha daqingensis</name>
    <dbReference type="NCBI Taxonomy" id="2026353"/>
    <lineage>
        <taxon>Bacteria</taxon>
        <taxon>Bacillati</taxon>
        <taxon>Actinomycetota</taxon>
        <taxon>Actinomycetes</taxon>
        <taxon>Geodermatophilales</taxon>
        <taxon>Geodermatophilaceae</taxon>
        <taxon>Petropleomorpha</taxon>
    </lineage>
</organism>